<accession>A8F3I7</accession>
<dbReference type="STRING" id="416591.Tlet_0151"/>
<evidence type="ECO:0000313" key="2">
    <source>
        <dbReference type="Proteomes" id="UP000002016"/>
    </source>
</evidence>
<dbReference type="KEGG" id="tle:Tlet_0151"/>
<protein>
    <submittedName>
        <fullName evidence="1">Uncharacterized protein</fullName>
    </submittedName>
</protein>
<reference evidence="1 2" key="1">
    <citation type="submission" date="2007-08" db="EMBL/GenBank/DDBJ databases">
        <title>Complete sequence of Thermotoga lettingae TMO.</title>
        <authorList>
            <consortium name="US DOE Joint Genome Institute"/>
            <person name="Copeland A."/>
            <person name="Lucas S."/>
            <person name="Lapidus A."/>
            <person name="Barry K."/>
            <person name="Glavina del Rio T."/>
            <person name="Dalin E."/>
            <person name="Tice H."/>
            <person name="Pitluck S."/>
            <person name="Foster B."/>
            <person name="Bruce D."/>
            <person name="Schmutz J."/>
            <person name="Larimer F."/>
            <person name="Land M."/>
            <person name="Hauser L."/>
            <person name="Kyrpides N."/>
            <person name="Mikhailova N."/>
            <person name="Nelson K."/>
            <person name="Gogarten J.P."/>
            <person name="Noll K."/>
            <person name="Richardson P."/>
        </authorList>
    </citation>
    <scope>NUCLEOTIDE SEQUENCE [LARGE SCALE GENOMIC DNA]</scope>
    <source>
        <strain evidence="2">ATCC BAA-301 / DSM 14385 / NBRC 107922 / TMO</strain>
    </source>
</reference>
<sequence precursor="true">MKTVVATIVTLLLSITVFPAAINVESRLIEYRSHRMEKEMWQLIQELEEMPQDGKTLAILCEALTEYANWAKISQEEREKIYERAVEVGKKSVELLPESSYANYVTGAAIGRLAQYKGIIQSLFMLGDFDKYILKAIELDPNNYTALVAMGMRYRDTPWPFRDFRKSEQYFLKAIEVEPAYVNSYYELAVLYEQWSEIARKSEDREKYFQKAKQLYEKIILMEPHPQWIAQGEETKQIASNWLKEHD</sequence>
<evidence type="ECO:0000313" key="1">
    <source>
        <dbReference type="EMBL" id="ABV32721.1"/>
    </source>
</evidence>
<dbReference type="Gene3D" id="1.25.40.10">
    <property type="entry name" value="Tetratricopeptide repeat domain"/>
    <property type="match status" value="1"/>
</dbReference>
<proteinExistence type="predicted"/>
<dbReference type="Proteomes" id="UP000002016">
    <property type="component" value="Chromosome"/>
</dbReference>
<keyword evidence="2" id="KW-1185">Reference proteome</keyword>
<dbReference type="RefSeq" id="WP_012002202.1">
    <property type="nucleotide sequence ID" value="NC_009828.1"/>
</dbReference>
<dbReference type="EMBL" id="CP000812">
    <property type="protein sequence ID" value="ABV32721.1"/>
    <property type="molecule type" value="Genomic_DNA"/>
</dbReference>
<gene>
    <name evidence="1" type="ordered locus">Tlet_0151</name>
</gene>
<dbReference type="HOGENOM" id="CLU_1155232_0_0_0"/>
<name>A8F3I7_PSELT</name>
<organism evidence="1 2">
    <name type="scientific">Pseudothermotoga lettingae (strain ATCC BAA-301 / DSM 14385 / NBRC 107922 / TMO)</name>
    <name type="common">Thermotoga lettingae</name>
    <dbReference type="NCBI Taxonomy" id="416591"/>
    <lineage>
        <taxon>Bacteria</taxon>
        <taxon>Thermotogati</taxon>
        <taxon>Thermotogota</taxon>
        <taxon>Thermotogae</taxon>
        <taxon>Thermotogales</taxon>
        <taxon>Thermotogaceae</taxon>
        <taxon>Pseudothermotoga</taxon>
    </lineage>
</organism>
<dbReference type="OrthoDB" id="46207at2"/>
<dbReference type="SUPFAM" id="SSF48452">
    <property type="entry name" value="TPR-like"/>
    <property type="match status" value="1"/>
</dbReference>
<dbReference type="InterPro" id="IPR011990">
    <property type="entry name" value="TPR-like_helical_dom_sf"/>
</dbReference>
<dbReference type="eggNOG" id="COG0457">
    <property type="taxonomic scope" value="Bacteria"/>
</dbReference>
<dbReference type="AlphaFoldDB" id="A8F3I7"/>
<reference evidence="1 2" key="2">
    <citation type="journal article" date="2009" name="Proc. Natl. Acad. Sci. U.S.A.">
        <title>On the chimeric nature, thermophilic origin, and phylogenetic placement of the Thermotogales.</title>
        <authorList>
            <person name="Zhaxybayeva O."/>
            <person name="Swithers K.S."/>
            <person name="Lapierre P."/>
            <person name="Fournier G.P."/>
            <person name="Bickhart D.M."/>
            <person name="DeBoy R.T."/>
            <person name="Nelson K.E."/>
            <person name="Nesbo C.L."/>
            <person name="Doolittle W.F."/>
            <person name="Gogarten J.P."/>
            <person name="Noll K.M."/>
        </authorList>
    </citation>
    <scope>NUCLEOTIDE SEQUENCE [LARGE SCALE GENOMIC DNA]</scope>
    <source>
        <strain evidence="2">ATCC BAA-301 / DSM 14385 / NBRC 107922 / TMO</strain>
    </source>
</reference>